<comment type="caution">
    <text evidence="3">The sequence shown here is derived from an EMBL/GenBank/DDBJ whole genome shotgun (WGS) entry which is preliminary data.</text>
</comment>
<accession>A0A927CW22</accession>
<proteinExistence type="predicted"/>
<evidence type="ECO:0000256" key="1">
    <source>
        <dbReference type="SAM" id="Phobius"/>
    </source>
</evidence>
<gene>
    <name evidence="3" type="ORF">IEO70_10750</name>
</gene>
<organism evidence="3 4">
    <name type="scientific">Peribacillus faecalis</name>
    <dbReference type="NCBI Taxonomy" id="2772559"/>
    <lineage>
        <taxon>Bacteria</taxon>
        <taxon>Bacillati</taxon>
        <taxon>Bacillota</taxon>
        <taxon>Bacilli</taxon>
        <taxon>Bacillales</taxon>
        <taxon>Bacillaceae</taxon>
        <taxon>Peribacillus</taxon>
    </lineage>
</organism>
<dbReference type="EMBL" id="JACXSI010000023">
    <property type="protein sequence ID" value="MBD3108843.1"/>
    <property type="molecule type" value="Genomic_DNA"/>
</dbReference>
<evidence type="ECO:0000313" key="3">
    <source>
        <dbReference type="EMBL" id="MBD3108843.1"/>
    </source>
</evidence>
<evidence type="ECO:0000313" key="4">
    <source>
        <dbReference type="Proteomes" id="UP000602076"/>
    </source>
</evidence>
<protein>
    <recommendedName>
        <fullName evidence="2">TcaA protein NTF2-like domain-containing protein</fullName>
    </recommendedName>
</protein>
<dbReference type="Proteomes" id="UP000602076">
    <property type="component" value="Unassembled WGS sequence"/>
</dbReference>
<keyword evidence="1" id="KW-1133">Transmembrane helix</keyword>
<keyword evidence="1" id="KW-0472">Membrane</keyword>
<name>A0A927CW22_9BACI</name>
<keyword evidence="1" id="KW-0812">Transmembrane</keyword>
<dbReference type="RefSeq" id="WP_190998369.1">
    <property type="nucleotide sequence ID" value="NZ_JACXSI010000023.1"/>
</dbReference>
<dbReference type="AlphaFoldDB" id="A0A927CW22"/>
<sequence>MIEKKLCQNPACQQENGVNSKFCLKCGHKFTQSTQHVSQKELLQKNISSIKALVKEIKVPSFINRKILILTGAIVALVLITVIVLGMTSSNKSEILDTLERVTVSGDVDNLYDIFTIDEVTELEEQVYKDYLENNDVGLTANSLVEAIEYLHESDQALVYASSQYSYADEFKVTMTKKLGIFKSYEIQPIKYEVTAVANEDDIELVFDEQDISLSTDSEIVIGEYLPGKYPYTLFWENLLGSTKEEREVYVAPTELNELDGRVSYYKVALENDEFPELDYYINGEKKDTTNYVEDGMLLVPEGADFELTASFEEDGVLYESETLLIDGSSYYTFEFPKYNENIQAESAKQNAYKYIDSLINSYLSIYTSGDIGNLSTVISEDAPFLKEQTKYLQGLIEKDIQLAINHFEILNMTEIRTGSYTVSVRESYTIQKPNKSAEEMIQESIYGVDIIDGVFYITSLKLANN</sequence>
<dbReference type="Pfam" id="PF22819">
    <property type="entry name" value="TcaA_5th"/>
    <property type="match status" value="1"/>
</dbReference>
<reference evidence="3" key="1">
    <citation type="submission" date="2020-09" db="EMBL/GenBank/DDBJ databases">
        <title>Bacillus faecalis sp. nov., a moderately halophilic bacterium isolated from cow faeces.</title>
        <authorList>
            <person name="Jiang L."/>
            <person name="Lee J."/>
        </authorList>
    </citation>
    <scope>NUCLEOTIDE SEQUENCE</scope>
    <source>
        <strain evidence="3">AGMB 02131</strain>
    </source>
</reference>
<feature type="domain" description="TcaA protein NTF2-like" evidence="2">
    <location>
        <begin position="359"/>
        <end position="453"/>
    </location>
</feature>
<keyword evidence="4" id="KW-1185">Reference proteome</keyword>
<feature type="transmembrane region" description="Helical" evidence="1">
    <location>
        <begin position="67"/>
        <end position="87"/>
    </location>
</feature>
<dbReference type="InterPro" id="IPR054528">
    <property type="entry name" value="TcaA_5th"/>
</dbReference>
<evidence type="ECO:0000259" key="2">
    <source>
        <dbReference type="Pfam" id="PF22819"/>
    </source>
</evidence>